<dbReference type="PANTHER" id="PTHR15337:SF11">
    <property type="entry name" value="THIOREDOXIN DOMAIN-CONTAINING PROTEIN"/>
    <property type="match status" value="1"/>
</dbReference>
<dbReference type="EMBL" id="LVYD01000044">
    <property type="protein sequence ID" value="OQP63937.1"/>
    <property type="molecule type" value="Genomic_DNA"/>
</dbReference>
<protein>
    <submittedName>
        <fullName evidence="3">Thiol-disulfide isomerase</fullName>
    </submittedName>
</protein>
<dbReference type="STRING" id="1703345.A3860_23380"/>
<name>A0A1V9G032_9BACT</name>
<feature type="domain" description="Thioredoxin" evidence="2">
    <location>
        <begin position="1"/>
        <end position="147"/>
    </location>
</feature>
<dbReference type="Pfam" id="PF13899">
    <property type="entry name" value="Thioredoxin_7"/>
    <property type="match status" value="1"/>
</dbReference>
<evidence type="ECO:0000313" key="3">
    <source>
        <dbReference type="EMBL" id="OQP63937.1"/>
    </source>
</evidence>
<keyword evidence="4" id="KW-1185">Reference proteome</keyword>
<dbReference type="AlphaFoldDB" id="A0A1V9G032"/>
<accession>A0A1V9G032</accession>
<dbReference type="Proteomes" id="UP000192796">
    <property type="component" value="Unassembled WGS sequence"/>
</dbReference>
<dbReference type="Gene3D" id="3.40.30.10">
    <property type="entry name" value="Glutaredoxin"/>
    <property type="match status" value="1"/>
</dbReference>
<evidence type="ECO:0000313" key="4">
    <source>
        <dbReference type="Proteomes" id="UP000192796"/>
    </source>
</evidence>
<keyword evidence="3" id="KW-0413">Isomerase</keyword>
<gene>
    <name evidence="3" type="ORF">A3860_23380</name>
</gene>
<organism evidence="3 4">
    <name type="scientific">Niastella vici</name>
    <dbReference type="NCBI Taxonomy" id="1703345"/>
    <lineage>
        <taxon>Bacteria</taxon>
        <taxon>Pseudomonadati</taxon>
        <taxon>Bacteroidota</taxon>
        <taxon>Chitinophagia</taxon>
        <taxon>Chitinophagales</taxon>
        <taxon>Chitinophagaceae</taxon>
        <taxon>Niastella</taxon>
    </lineage>
</organism>
<evidence type="ECO:0000259" key="2">
    <source>
        <dbReference type="PROSITE" id="PS51352"/>
    </source>
</evidence>
<dbReference type="InterPro" id="IPR013766">
    <property type="entry name" value="Thioredoxin_domain"/>
</dbReference>
<dbReference type="PROSITE" id="PS51352">
    <property type="entry name" value="THIOREDOXIN_2"/>
    <property type="match status" value="1"/>
</dbReference>
<dbReference type="PANTHER" id="PTHR15337">
    <property type="entry name" value="ANTERIOR GRADIENT PROTEIN-RELATED"/>
    <property type="match status" value="1"/>
</dbReference>
<sequence length="147" mass="16627">MKFLFVLLITGISGSFADWQTDFEKAKKLAKENDRYLLLNFSGSDWCGPCIRLKKEVFESDAFSELATSSLVLFNADFPRSKKNQLPKDIQERNDALAGQYNPLGKFPFTLLLTADGRVIKTWEGFPGNDSRLFIDQIKSALHANNN</sequence>
<reference evidence="3 4" key="1">
    <citation type="submission" date="2016-03" db="EMBL/GenBank/DDBJ databases">
        <title>Niastella vici sp. nov., isolated from farmland soil.</title>
        <authorList>
            <person name="Chen L."/>
            <person name="Wang D."/>
            <person name="Yang S."/>
            <person name="Wang G."/>
        </authorList>
    </citation>
    <scope>NUCLEOTIDE SEQUENCE [LARGE SCALE GENOMIC DNA]</scope>
    <source>
        <strain evidence="3 4">DJ57</strain>
    </source>
</reference>
<comment type="caution">
    <text evidence="3">The sequence shown here is derived from an EMBL/GenBank/DDBJ whole genome shotgun (WGS) entry which is preliminary data.</text>
</comment>
<keyword evidence="1" id="KW-0732">Signal</keyword>
<dbReference type="InterPro" id="IPR051099">
    <property type="entry name" value="AGR/TXD"/>
</dbReference>
<dbReference type="InterPro" id="IPR036249">
    <property type="entry name" value="Thioredoxin-like_sf"/>
</dbReference>
<dbReference type="SUPFAM" id="SSF52833">
    <property type="entry name" value="Thioredoxin-like"/>
    <property type="match status" value="1"/>
</dbReference>
<evidence type="ECO:0000256" key="1">
    <source>
        <dbReference type="ARBA" id="ARBA00022729"/>
    </source>
</evidence>
<dbReference type="OrthoDB" id="981626at2"/>
<dbReference type="RefSeq" id="WP_081147607.1">
    <property type="nucleotide sequence ID" value="NZ_LVYD01000044.1"/>
</dbReference>
<dbReference type="GO" id="GO:0016853">
    <property type="term" value="F:isomerase activity"/>
    <property type="evidence" value="ECO:0007669"/>
    <property type="project" value="UniProtKB-KW"/>
</dbReference>
<proteinExistence type="predicted"/>